<dbReference type="InterPro" id="IPR020076">
    <property type="entry name" value="DUF2768"/>
</dbReference>
<gene>
    <name evidence="2" type="ORF">ACFSJH_09585</name>
</gene>
<evidence type="ECO:0000256" key="1">
    <source>
        <dbReference type="SAM" id="Phobius"/>
    </source>
</evidence>
<evidence type="ECO:0000313" key="2">
    <source>
        <dbReference type="EMBL" id="MFD2115974.1"/>
    </source>
</evidence>
<reference evidence="3" key="1">
    <citation type="journal article" date="2019" name="Int. J. Syst. Evol. Microbiol.">
        <title>The Global Catalogue of Microorganisms (GCM) 10K type strain sequencing project: providing services to taxonomists for standard genome sequencing and annotation.</title>
        <authorList>
            <consortium name="The Broad Institute Genomics Platform"/>
            <consortium name="The Broad Institute Genome Sequencing Center for Infectious Disease"/>
            <person name="Wu L."/>
            <person name="Ma J."/>
        </authorList>
    </citation>
    <scope>NUCLEOTIDE SEQUENCE [LARGE SCALE GENOMIC DNA]</scope>
    <source>
        <strain evidence="3">GH52</strain>
    </source>
</reference>
<keyword evidence="3" id="KW-1185">Reference proteome</keyword>
<evidence type="ECO:0000313" key="3">
    <source>
        <dbReference type="Proteomes" id="UP001597362"/>
    </source>
</evidence>
<feature type="transmembrane region" description="Helical" evidence="1">
    <location>
        <begin position="34"/>
        <end position="56"/>
    </location>
</feature>
<dbReference type="Proteomes" id="UP001597362">
    <property type="component" value="Unassembled WGS sequence"/>
</dbReference>
<keyword evidence="1" id="KW-0472">Membrane</keyword>
<feature type="transmembrane region" description="Helical" evidence="1">
    <location>
        <begin position="6"/>
        <end position="27"/>
    </location>
</feature>
<keyword evidence="1" id="KW-0812">Transmembrane</keyword>
<proteinExistence type="predicted"/>
<sequence>MDPMQKMWISFLGIGLMAVAALVITIARTKTKGILKIILSIVAFIMLILGFIYGFFSIL</sequence>
<comment type="caution">
    <text evidence="2">The sequence shown here is derived from an EMBL/GenBank/DDBJ whole genome shotgun (WGS) entry which is preliminary data.</text>
</comment>
<dbReference type="Pfam" id="PF10966">
    <property type="entry name" value="DUF2768"/>
    <property type="match status" value="1"/>
</dbReference>
<protein>
    <submittedName>
        <fullName evidence="2">DUF2768 family protein</fullName>
    </submittedName>
</protein>
<name>A0ABW4YK02_9BACL</name>
<accession>A0ABW4YK02</accession>
<keyword evidence="1" id="KW-1133">Transmembrane helix</keyword>
<dbReference type="RefSeq" id="WP_377771681.1">
    <property type="nucleotide sequence ID" value="NZ_JBHUHO010000029.1"/>
</dbReference>
<organism evidence="2 3">
    <name type="scientific">Paenibacillus yanchengensis</name>
    <dbReference type="NCBI Taxonomy" id="2035833"/>
    <lineage>
        <taxon>Bacteria</taxon>
        <taxon>Bacillati</taxon>
        <taxon>Bacillota</taxon>
        <taxon>Bacilli</taxon>
        <taxon>Bacillales</taxon>
        <taxon>Paenibacillaceae</taxon>
        <taxon>Paenibacillus</taxon>
    </lineage>
</organism>
<dbReference type="EMBL" id="JBHUHO010000029">
    <property type="protein sequence ID" value="MFD2115974.1"/>
    <property type="molecule type" value="Genomic_DNA"/>
</dbReference>